<dbReference type="EMBL" id="JBBPBK010000008">
    <property type="protein sequence ID" value="KAK9279934.1"/>
    <property type="molecule type" value="Genomic_DNA"/>
</dbReference>
<feature type="compositionally biased region" description="Basic residues" evidence="2">
    <location>
        <begin position="1"/>
        <end position="10"/>
    </location>
</feature>
<evidence type="ECO:0000256" key="1">
    <source>
        <dbReference type="SAM" id="Coils"/>
    </source>
</evidence>
<organism evidence="5 6">
    <name type="scientific">Liquidambar formosana</name>
    <name type="common">Formosan gum</name>
    <dbReference type="NCBI Taxonomy" id="63359"/>
    <lineage>
        <taxon>Eukaryota</taxon>
        <taxon>Viridiplantae</taxon>
        <taxon>Streptophyta</taxon>
        <taxon>Embryophyta</taxon>
        <taxon>Tracheophyta</taxon>
        <taxon>Spermatophyta</taxon>
        <taxon>Magnoliopsida</taxon>
        <taxon>eudicotyledons</taxon>
        <taxon>Gunneridae</taxon>
        <taxon>Pentapetalae</taxon>
        <taxon>Saxifragales</taxon>
        <taxon>Altingiaceae</taxon>
        <taxon>Liquidambar</taxon>
    </lineage>
</organism>
<feature type="compositionally biased region" description="Low complexity" evidence="2">
    <location>
        <begin position="11"/>
        <end position="27"/>
    </location>
</feature>
<dbReference type="InterPro" id="IPR006869">
    <property type="entry name" value="DUF547"/>
</dbReference>
<dbReference type="AlphaFoldDB" id="A0AAP0RNX1"/>
<feature type="region of interest" description="Disordered" evidence="2">
    <location>
        <begin position="287"/>
        <end position="329"/>
    </location>
</feature>
<feature type="domain" description="Ternary complex factor MIP1 leucine-zipper" evidence="4">
    <location>
        <begin position="114"/>
        <end position="194"/>
    </location>
</feature>
<feature type="compositionally biased region" description="Basic and acidic residues" evidence="2">
    <location>
        <begin position="309"/>
        <end position="322"/>
    </location>
</feature>
<dbReference type="InterPro" id="IPR025757">
    <property type="entry name" value="MIP1_Leuzipper"/>
</dbReference>
<dbReference type="Pfam" id="PF04784">
    <property type="entry name" value="DUF547"/>
    <property type="match status" value="1"/>
</dbReference>
<evidence type="ECO:0008006" key="7">
    <source>
        <dbReference type="Google" id="ProtNLM"/>
    </source>
</evidence>
<feature type="domain" description="DUF547" evidence="3">
    <location>
        <begin position="475"/>
        <end position="607"/>
    </location>
</feature>
<evidence type="ECO:0000259" key="3">
    <source>
        <dbReference type="Pfam" id="PF04784"/>
    </source>
</evidence>
<feature type="compositionally biased region" description="Polar residues" evidence="2">
    <location>
        <begin position="212"/>
        <end position="227"/>
    </location>
</feature>
<dbReference type="Proteomes" id="UP001415857">
    <property type="component" value="Unassembled WGS sequence"/>
</dbReference>
<proteinExistence type="predicted"/>
<dbReference type="Pfam" id="PF14389">
    <property type="entry name" value="Lzipper-MIP1"/>
    <property type="match status" value="1"/>
</dbReference>
<name>A0AAP0RNX1_LIQFO</name>
<evidence type="ECO:0000313" key="6">
    <source>
        <dbReference type="Proteomes" id="UP001415857"/>
    </source>
</evidence>
<evidence type="ECO:0000259" key="4">
    <source>
        <dbReference type="Pfam" id="PF14389"/>
    </source>
</evidence>
<keyword evidence="6" id="KW-1185">Reference proteome</keyword>
<sequence>MAHTQLRRLGKYQSKTQSESSSSSSYTAQILFHSNQTSTTSTTTTTTRSHSSFTSKPGDRPDENKTTPCCFNVSLRRWSGLKLRFSGMSFMASRADLSVHMPSSEIRKKKIIGQQKRQELEREVSMLQKMLNHEEKVNAILECVHQRNDNSALRIPNFLPPKMKELLAELAMVENEIVRLESQISELQSGLNHEQEITKESKSGIGKHGSLGNPQGHSIVSPNKNSTNKGIHETMAGIQERMAFETKALHFISKAIKGDYILNDFTMNEKMGNSRVFSDQKENHFHEEVGLKEKVPRKSRVQKPSSPLRDPRHPTPKKERDLNMSSDLPPKYLCNPIQSEENSEKWHPNKLSESILKCLIFIFVRLLRTSRAMELEKSGPISRSTHSSLSSKSFRVDTSLNSKQSLMLQKDSRQQDPYGIFNTEESIPRDIGPYKNLVVFTSGSLDPKCLSSSSSIPLLQNLRVLMSNLQKVDLRFLSHPQKLAFWINMYNACTMHGFLQYGVPSSTEKLLTLMNKATLNVGGKIINAQAIEHFILRKPPSSIIKEFYQKGEKDDKEAIVRELYGLELLDPNITFALCCGTRSSPAVRVYTAEGVVNELEKSKLEYLQASILVTSTKRIAFPELLLRNMHDFAEYKDSLVKWVCHQLPASGSLRKSMVDCFRGHNSVKVSSIVDKIPYDFEFQYLLAI</sequence>
<feature type="region of interest" description="Disordered" evidence="2">
    <location>
        <begin position="1"/>
        <end position="66"/>
    </location>
</feature>
<protein>
    <recommendedName>
        <fullName evidence="7">DUF547 domain-containing protein</fullName>
    </recommendedName>
</protein>
<reference evidence="5 6" key="1">
    <citation type="journal article" date="2024" name="Plant J.">
        <title>Genome sequences and population genomics reveal climatic adaptation and genomic divergence between two closely related sweetgum species.</title>
        <authorList>
            <person name="Xu W.Q."/>
            <person name="Ren C.Q."/>
            <person name="Zhang X.Y."/>
            <person name="Comes H.P."/>
            <person name="Liu X.H."/>
            <person name="Li Y.G."/>
            <person name="Kettle C.J."/>
            <person name="Jalonen R."/>
            <person name="Gaisberger H."/>
            <person name="Ma Y.Z."/>
            <person name="Qiu Y.X."/>
        </authorList>
    </citation>
    <scope>NUCLEOTIDE SEQUENCE [LARGE SCALE GENOMIC DNA]</scope>
    <source>
        <strain evidence="5">Hangzhou</strain>
    </source>
</reference>
<gene>
    <name evidence="5" type="ORF">L1049_013618</name>
</gene>
<feature type="compositionally biased region" description="Low complexity" evidence="2">
    <location>
        <begin position="37"/>
        <end position="55"/>
    </location>
</feature>
<feature type="coiled-coil region" evidence="1">
    <location>
        <begin position="163"/>
        <end position="190"/>
    </location>
</feature>
<feature type="compositionally biased region" description="Basic and acidic residues" evidence="2">
    <location>
        <begin position="287"/>
        <end position="296"/>
    </location>
</feature>
<dbReference type="PANTHER" id="PTHR46248">
    <property type="entry name" value="EXPRESSED PROTEIN"/>
    <property type="match status" value="1"/>
</dbReference>
<comment type="caution">
    <text evidence="5">The sequence shown here is derived from an EMBL/GenBank/DDBJ whole genome shotgun (WGS) entry which is preliminary data.</text>
</comment>
<accession>A0AAP0RNX1</accession>
<keyword evidence="1" id="KW-0175">Coiled coil</keyword>
<evidence type="ECO:0000256" key="2">
    <source>
        <dbReference type="SAM" id="MobiDB-lite"/>
    </source>
</evidence>
<evidence type="ECO:0000313" key="5">
    <source>
        <dbReference type="EMBL" id="KAK9279934.1"/>
    </source>
</evidence>
<feature type="region of interest" description="Disordered" evidence="2">
    <location>
        <begin position="202"/>
        <end position="227"/>
    </location>
</feature>
<dbReference type="PANTHER" id="PTHR46248:SF6">
    <property type="entry name" value="OS03G0859900 PROTEIN"/>
    <property type="match status" value="1"/>
</dbReference>